<organism evidence="2 3">
    <name type="scientific">Caballeronia udeis</name>
    <dbReference type="NCBI Taxonomy" id="1232866"/>
    <lineage>
        <taxon>Bacteria</taxon>
        <taxon>Pseudomonadati</taxon>
        <taxon>Pseudomonadota</taxon>
        <taxon>Betaproteobacteria</taxon>
        <taxon>Burkholderiales</taxon>
        <taxon>Burkholderiaceae</taxon>
        <taxon>Caballeronia</taxon>
    </lineage>
</organism>
<evidence type="ECO:0008006" key="4">
    <source>
        <dbReference type="Google" id="ProtNLM"/>
    </source>
</evidence>
<evidence type="ECO:0000256" key="1">
    <source>
        <dbReference type="SAM" id="MobiDB-lite"/>
    </source>
</evidence>
<dbReference type="EMBL" id="JBIYDN010000042">
    <property type="protein sequence ID" value="MFK4448045.1"/>
    <property type="molecule type" value="Genomic_DNA"/>
</dbReference>
<feature type="compositionally biased region" description="Polar residues" evidence="1">
    <location>
        <begin position="1"/>
        <end position="17"/>
    </location>
</feature>
<reference evidence="2 3" key="2">
    <citation type="submission" date="2024-11" db="EMBL/GenBank/DDBJ databases">
        <title>Using genomics to understand microbial adaptation to soil warming.</title>
        <authorList>
            <person name="Deangelis K.M. PhD."/>
        </authorList>
    </citation>
    <scope>NUCLEOTIDE SEQUENCE [LARGE SCALE GENOMIC DNA]</scope>
    <source>
        <strain evidence="2 3">GAS97</strain>
    </source>
</reference>
<accession>A0ABW8MZT3</accession>
<comment type="caution">
    <text evidence="2">The sequence shown here is derived from an EMBL/GenBank/DDBJ whole genome shotgun (WGS) entry which is preliminary data.</text>
</comment>
<evidence type="ECO:0000313" key="3">
    <source>
        <dbReference type="Proteomes" id="UP001620514"/>
    </source>
</evidence>
<protein>
    <recommendedName>
        <fullName evidence="4">ADP-ribosyl-(Dinitrogen reductase) hydrolase</fullName>
    </recommendedName>
</protein>
<feature type="region of interest" description="Disordered" evidence="1">
    <location>
        <begin position="1"/>
        <end position="24"/>
    </location>
</feature>
<sequence>MASSPTPNLQISPSVQQKLAGKTPPVKQDEILQCFANREGKFLLDTREDHKSDPPTRWFIAETNFGRKLKIAFIARGSVVAIRTAYDPNEDEMRIYSKYGLGTN</sequence>
<evidence type="ECO:0000313" key="2">
    <source>
        <dbReference type="EMBL" id="MFK4448045.1"/>
    </source>
</evidence>
<gene>
    <name evidence="2" type="ORF">ABH943_008088</name>
</gene>
<name>A0ABW8MZT3_9BURK</name>
<reference evidence="2 3" key="1">
    <citation type="submission" date="2024-10" db="EMBL/GenBank/DDBJ databases">
        <authorList>
            <person name="Deangelis K."/>
            <person name="Huntemann M."/>
            <person name="Clum A."/>
            <person name="Wang J."/>
            <person name="Palaniappan K."/>
            <person name="Ritter S."/>
            <person name="Chen I.-M."/>
            <person name="Stamatis D."/>
            <person name="Reddy T."/>
            <person name="O'Malley R."/>
            <person name="Daum C."/>
            <person name="Ng V."/>
            <person name="Ivanova N."/>
            <person name="Kyrpides N."/>
            <person name="Woyke T."/>
        </authorList>
    </citation>
    <scope>NUCLEOTIDE SEQUENCE [LARGE SCALE GENOMIC DNA]</scope>
    <source>
        <strain evidence="2 3">GAS97</strain>
    </source>
</reference>
<dbReference type="Proteomes" id="UP001620514">
    <property type="component" value="Unassembled WGS sequence"/>
</dbReference>
<keyword evidence="3" id="KW-1185">Reference proteome</keyword>
<proteinExistence type="predicted"/>